<dbReference type="SUPFAM" id="SSF48013">
    <property type="entry name" value="NusB-like"/>
    <property type="match status" value="1"/>
</dbReference>
<protein>
    <recommendedName>
        <fullName evidence="6">Transcription antitermination protein NusB</fullName>
    </recommendedName>
    <alternativeName>
        <fullName evidence="6">Antitermination factor NusB</fullName>
    </alternativeName>
</protein>
<dbReference type="PANTHER" id="PTHR11078:SF3">
    <property type="entry name" value="ANTITERMINATION NUSB DOMAIN-CONTAINING PROTEIN"/>
    <property type="match status" value="1"/>
</dbReference>
<dbReference type="GO" id="GO:0031564">
    <property type="term" value="P:transcription antitermination"/>
    <property type="evidence" value="ECO:0007669"/>
    <property type="project" value="UniProtKB-KW"/>
</dbReference>
<dbReference type="HAMAP" id="MF_00073">
    <property type="entry name" value="NusB"/>
    <property type="match status" value="1"/>
</dbReference>
<dbReference type="EMBL" id="MEVI01000002">
    <property type="protein sequence ID" value="OGC55391.1"/>
    <property type="molecule type" value="Genomic_DNA"/>
</dbReference>
<evidence type="ECO:0000256" key="6">
    <source>
        <dbReference type="HAMAP-Rule" id="MF_00073"/>
    </source>
</evidence>
<dbReference type="InterPro" id="IPR035926">
    <property type="entry name" value="NusB-like_sf"/>
</dbReference>
<proteinExistence type="inferred from homology"/>
<comment type="caution">
    <text evidence="8">The sequence shown here is derived from an EMBL/GenBank/DDBJ whole genome shotgun (WGS) entry which is preliminary data.</text>
</comment>
<accession>A0A1F4VDQ9</accession>
<gene>
    <name evidence="6" type="primary">nusB</name>
    <name evidence="8" type="ORF">A3A78_00330</name>
</gene>
<keyword evidence="5 6" id="KW-0804">Transcription</keyword>
<comment type="function">
    <text evidence="6">Involved in transcription antitermination. Required for transcription of ribosomal RNA (rRNA) genes. Binds specifically to the boxA antiterminator sequence of the ribosomal RNA (rrn) operons.</text>
</comment>
<evidence type="ECO:0000256" key="4">
    <source>
        <dbReference type="ARBA" id="ARBA00023015"/>
    </source>
</evidence>
<evidence type="ECO:0000256" key="1">
    <source>
        <dbReference type="ARBA" id="ARBA00005952"/>
    </source>
</evidence>
<organism evidence="8 9">
    <name type="scientific">candidate division WWE3 bacterium RIFCSPLOWO2_01_FULL_41_18</name>
    <dbReference type="NCBI Taxonomy" id="1802625"/>
    <lineage>
        <taxon>Bacteria</taxon>
        <taxon>Katanobacteria</taxon>
    </lineage>
</organism>
<reference evidence="8 9" key="1">
    <citation type="journal article" date="2016" name="Nat. Commun.">
        <title>Thousands of microbial genomes shed light on interconnected biogeochemical processes in an aquifer system.</title>
        <authorList>
            <person name="Anantharaman K."/>
            <person name="Brown C.T."/>
            <person name="Hug L.A."/>
            <person name="Sharon I."/>
            <person name="Castelle C.J."/>
            <person name="Probst A.J."/>
            <person name="Thomas B.C."/>
            <person name="Singh A."/>
            <person name="Wilkins M.J."/>
            <person name="Karaoz U."/>
            <person name="Brodie E.L."/>
            <person name="Williams K.H."/>
            <person name="Hubbard S.S."/>
            <person name="Banfield J.F."/>
        </authorList>
    </citation>
    <scope>NUCLEOTIDE SEQUENCE [LARGE SCALE GENOMIC DNA]</scope>
</reference>
<dbReference type="Proteomes" id="UP000176504">
    <property type="component" value="Unassembled WGS sequence"/>
</dbReference>
<comment type="similarity">
    <text evidence="1 6">Belongs to the NusB family.</text>
</comment>
<keyword evidence="4 6" id="KW-0805">Transcription regulation</keyword>
<dbReference type="NCBIfam" id="TIGR01951">
    <property type="entry name" value="nusB"/>
    <property type="match status" value="1"/>
</dbReference>
<dbReference type="InterPro" id="IPR011605">
    <property type="entry name" value="NusB_fam"/>
</dbReference>
<evidence type="ECO:0000313" key="9">
    <source>
        <dbReference type="Proteomes" id="UP000176504"/>
    </source>
</evidence>
<keyword evidence="3 6" id="KW-0694">RNA-binding</keyword>
<evidence type="ECO:0000259" key="7">
    <source>
        <dbReference type="Pfam" id="PF01029"/>
    </source>
</evidence>
<feature type="domain" description="NusB/RsmB/TIM44" evidence="7">
    <location>
        <begin position="9"/>
        <end position="135"/>
    </location>
</feature>
<dbReference type="Gene3D" id="1.10.940.10">
    <property type="entry name" value="NusB-like"/>
    <property type="match status" value="1"/>
</dbReference>
<dbReference type="InterPro" id="IPR006027">
    <property type="entry name" value="NusB_RsmB_TIM44"/>
</dbReference>
<keyword evidence="2 6" id="KW-0889">Transcription antitermination</keyword>
<dbReference type="GO" id="GO:0005829">
    <property type="term" value="C:cytosol"/>
    <property type="evidence" value="ECO:0007669"/>
    <property type="project" value="TreeGrafter"/>
</dbReference>
<dbReference type="GO" id="GO:0003723">
    <property type="term" value="F:RNA binding"/>
    <property type="evidence" value="ECO:0007669"/>
    <property type="project" value="UniProtKB-UniRule"/>
</dbReference>
<sequence length="141" mass="15491">MPHTFDARHEARRVALSTIFSWSFMSSKNEDPKSLALEGLEVSDFDTELANSIIEGVENNIDQIDKVIMQSAPEWPIDKIPKIDLVALRIAVYELTISKSVPPKVAIDEAIELGKEFGSDSSQKFVNGVLGSVVKLYGLAA</sequence>
<dbReference type="AlphaFoldDB" id="A0A1F4VDQ9"/>
<dbReference type="PANTHER" id="PTHR11078">
    <property type="entry name" value="N UTILIZATION SUBSTANCE PROTEIN B-RELATED"/>
    <property type="match status" value="1"/>
</dbReference>
<evidence type="ECO:0000313" key="8">
    <source>
        <dbReference type="EMBL" id="OGC55391.1"/>
    </source>
</evidence>
<evidence type="ECO:0000256" key="3">
    <source>
        <dbReference type="ARBA" id="ARBA00022884"/>
    </source>
</evidence>
<evidence type="ECO:0000256" key="2">
    <source>
        <dbReference type="ARBA" id="ARBA00022814"/>
    </source>
</evidence>
<name>A0A1F4VDQ9_UNCKA</name>
<dbReference type="GO" id="GO:0006353">
    <property type="term" value="P:DNA-templated transcription termination"/>
    <property type="evidence" value="ECO:0007669"/>
    <property type="project" value="UniProtKB-UniRule"/>
</dbReference>
<dbReference type="Pfam" id="PF01029">
    <property type="entry name" value="NusB"/>
    <property type="match status" value="1"/>
</dbReference>
<evidence type="ECO:0000256" key="5">
    <source>
        <dbReference type="ARBA" id="ARBA00023163"/>
    </source>
</evidence>